<comment type="caution">
    <text evidence="1">The sequence shown here is derived from an EMBL/GenBank/DDBJ whole genome shotgun (WGS) entry which is preliminary data.</text>
</comment>
<dbReference type="RefSeq" id="WP_239532489.1">
    <property type="nucleotide sequence ID" value="NZ_JAFBBK010000001.1"/>
</dbReference>
<sequence>MALVVRGVGWPRGEPLLGVTDTDTGEVTSRPVLSSALRYRALDAPGVLWCIGRRAEDGRPVACPNSARATSGAHCDACMAVDPYRFVHIVHRQDFLSKGLESVVMQPHWLYVATFADGTDKVGTAADPRKWGRLTEQGAVVGRYVARAVDGRVVRHLEDAMTDTAGLRQAVRAAAKAAGLTRPIDLARLDRSNADAATLAREVLADLGPDFSDDDFRVVDEQWEPPAGREAAFTGRRTAYPLDTAVGAHGLTVQWCIGSAVGATVAEDPDAVYVADLARLRGRRIEWGEFDTALPAMQEALF</sequence>
<evidence type="ECO:0008006" key="3">
    <source>
        <dbReference type="Google" id="ProtNLM"/>
    </source>
</evidence>
<evidence type="ECO:0000313" key="1">
    <source>
        <dbReference type="EMBL" id="MBM7416914.1"/>
    </source>
</evidence>
<gene>
    <name evidence="1" type="ORF">JOE42_003647</name>
</gene>
<evidence type="ECO:0000313" key="2">
    <source>
        <dbReference type="Proteomes" id="UP000703038"/>
    </source>
</evidence>
<dbReference type="Proteomes" id="UP000703038">
    <property type="component" value="Unassembled WGS sequence"/>
</dbReference>
<protein>
    <recommendedName>
        <fullName evidence="3">DUF2797 domain-containing protein</fullName>
    </recommendedName>
</protein>
<keyword evidence="2" id="KW-1185">Reference proteome</keyword>
<reference evidence="1 2" key="1">
    <citation type="submission" date="2021-01" db="EMBL/GenBank/DDBJ databases">
        <title>Genomics of switchgrass bacterial isolates.</title>
        <authorList>
            <person name="Shade A."/>
        </authorList>
    </citation>
    <scope>NUCLEOTIDE SEQUENCE [LARGE SCALE GENOMIC DNA]</scope>
    <source>
        <strain evidence="1 2">PvP111</strain>
    </source>
</reference>
<proteinExistence type="predicted"/>
<dbReference type="EMBL" id="JAFBBK010000001">
    <property type="protein sequence ID" value="MBM7416914.1"/>
    <property type="molecule type" value="Genomic_DNA"/>
</dbReference>
<name>A0ABS2KYA5_9NOCA</name>
<accession>A0ABS2KYA5</accession>
<organism evidence="1 2">
    <name type="scientific">Rhodococcoides corynebacterioides</name>
    <dbReference type="NCBI Taxonomy" id="53972"/>
    <lineage>
        <taxon>Bacteria</taxon>
        <taxon>Bacillati</taxon>
        <taxon>Actinomycetota</taxon>
        <taxon>Actinomycetes</taxon>
        <taxon>Mycobacteriales</taxon>
        <taxon>Nocardiaceae</taxon>
        <taxon>Rhodococcoides</taxon>
    </lineage>
</organism>